<gene>
    <name evidence="2" type="ORF">JI748_00100</name>
</gene>
<accession>A0ABX7C862</accession>
<evidence type="ECO:0000313" key="2">
    <source>
        <dbReference type="EMBL" id="QQR39464.1"/>
    </source>
</evidence>
<name>A0ABX7C862_9HYPH</name>
<dbReference type="InterPro" id="IPR014819">
    <property type="entry name" value="PriCT_2"/>
</dbReference>
<dbReference type="InterPro" id="IPR025048">
    <property type="entry name" value="DUF3987"/>
</dbReference>
<dbReference type="Pfam" id="PF13148">
    <property type="entry name" value="DUF3987"/>
    <property type="match status" value="1"/>
</dbReference>
<dbReference type="EMBL" id="CP068046">
    <property type="protein sequence ID" value="QQR39464.1"/>
    <property type="molecule type" value="Genomic_DNA"/>
</dbReference>
<protein>
    <submittedName>
        <fullName evidence="2">DUF3987 domain-containing protein</fullName>
    </submittedName>
</protein>
<evidence type="ECO:0000313" key="3">
    <source>
        <dbReference type="Proteomes" id="UP000595857"/>
    </source>
</evidence>
<proteinExistence type="predicted"/>
<keyword evidence="3" id="KW-1185">Reference proteome</keyword>
<evidence type="ECO:0000259" key="1">
    <source>
        <dbReference type="Pfam" id="PF08707"/>
    </source>
</evidence>
<feature type="domain" description="Primase C-terminal 2" evidence="1">
    <location>
        <begin position="215"/>
        <end position="278"/>
    </location>
</feature>
<dbReference type="RefSeq" id="WP_201633648.1">
    <property type="nucleotide sequence ID" value="NZ_CP068046.1"/>
</dbReference>
<reference evidence="2 3" key="1">
    <citation type="submission" date="2021-01" db="EMBL/GenBank/DDBJ databases">
        <title>Genome seq and assembly of Devosia sp. LEGU1.</title>
        <authorList>
            <person name="Chhetri G."/>
        </authorList>
    </citation>
    <scope>NUCLEOTIDE SEQUENCE [LARGE SCALE GENOMIC DNA]</scope>
    <source>
        <strain evidence="2 3">LEGU1</strain>
    </source>
</reference>
<dbReference type="Proteomes" id="UP000595857">
    <property type="component" value="Chromosome"/>
</dbReference>
<organism evidence="2 3">
    <name type="scientific">Devosia rhizoryzae</name>
    <dbReference type="NCBI Taxonomy" id="2774137"/>
    <lineage>
        <taxon>Bacteria</taxon>
        <taxon>Pseudomonadati</taxon>
        <taxon>Pseudomonadota</taxon>
        <taxon>Alphaproteobacteria</taxon>
        <taxon>Hyphomicrobiales</taxon>
        <taxon>Devosiaceae</taxon>
        <taxon>Devosia</taxon>
    </lineage>
</organism>
<dbReference type="Pfam" id="PF08707">
    <property type="entry name" value="PriCT_2"/>
    <property type="match status" value="1"/>
</dbReference>
<sequence>MTRFSTFKAMRVVRRWLVWKKVPQPDKKPLKVPFYVNGATRGSTDTPEDWAQLASYDDAKAALAQRGKDWGLAFALGPDGTGGHWQGIDLDQIEVKGLGRLANRWVREDLHDWGHVEISPSGTGQHVIGYGRLFAALGSNTTGIEAYSSGRFFTVTEREVRADSPGHVVDLAEYVERELAPLHSVGRDAPTTGKTVEVGRVSAKTVSELRSALLHMRADEYDLWIRMGLGLRELGDVGRELWLSWSATSDKFNPKEASRKWDGFAPTNTGYQAVFAEAQRNGWVNPGSKAAQLAPASGASGFGRPRDLLRQVIPPPYEFDEVPPCIADFARAYSSATGHDQSGVIISAVTAAASVIDDGFKLMVRPQSNWSVSARQWAFLCGGPSAGKSPAIRAATERIKSMHNEQFDRWTSACEGLEKGEPRPPLPAMYTSDSTVAALADALVANERGLLMLTEEMSSWIGAIDSSNKGDASKNRGDWLQLRDGGPRQINRVERGAMLVKNWGVSVLAACTPNGLADNMKSMPEDGLIQRFVPCILAAPNLEAVIGDAREATKLWGDWLEYAWGATTSTFPRFLTLTDEARRLFDAEELQIRRMLLATQEFAPAYAAHLGKHPGMLAEVALVFHVLLGHQATEVGSDAMHYAIRYMRKVRRHAYVLYSTILSSAPAFELAQSLARSIVACDEKVPTVGRDWMTQHCQAFKKADDRVRRGAVQILEDADWLNAHAQARTYGGWPSKYNVNPQVFDLFAPEGEQWRARRAAVKDAIGEAEQ</sequence>